<dbReference type="Proteomes" id="UP000600449">
    <property type="component" value="Unassembled WGS sequence"/>
</dbReference>
<feature type="domain" description="TNase-like" evidence="2">
    <location>
        <begin position="27"/>
        <end position="152"/>
    </location>
</feature>
<dbReference type="SUPFAM" id="SSF50199">
    <property type="entry name" value="Staphylococcal nuclease"/>
    <property type="match status" value="1"/>
</dbReference>
<dbReference type="EMBL" id="BMMF01000010">
    <property type="protein sequence ID" value="GGK43881.1"/>
    <property type="molecule type" value="Genomic_DNA"/>
</dbReference>
<keyword evidence="1" id="KW-0732">Signal</keyword>
<evidence type="ECO:0000313" key="4">
    <source>
        <dbReference type="Proteomes" id="UP000600449"/>
    </source>
</evidence>
<dbReference type="SMART" id="SM00318">
    <property type="entry name" value="SNc"/>
    <property type="match status" value="1"/>
</dbReference>
<evidence type="ECO:0000259" key="2">
    <source>
        <dbReference type="PROSITE" id="PS50830"/>
    </source>
</evidence>
<dbReference type="PANTHER" id="PTHR12302:SF26">
    <property type="entry name" value="BLR1266 PROTEIN"/>
    <property type="match status" value="1"/>
</dbReference>
<protein>
    <submittedName>
        <fullName evidence="3">Succinoglycan biosynthesis protein</fullName>
    </submittedName>
</protein>
<evidence type="ECO:0000256" key="1">
    <source>
        <dbReference type="SAM" id="SignalP"/>
    </source>
</evidence>
<reference evidence="3 4" key="1">
    <citation type="journal article" date="2014" name="Int. J. Syst. Evol. Microbiol.">
        <title>Complete genome sequence of Corynebacterium casei LMG S-19264T (=DSM 44701T), isolated from a smear-ripened cheese.</title>
        <authorList>
            <consortium name="US DOE Joint Genome Institute (JGI-PGF)"/>
            <person name="Walter F."/>
            <person name="Albersmeier A."/>
            <person name="Kalinowski J."/>
            <person name="Ruckert C."/>
        </authorList>
    </citation>
    <scope>NUCLEOTIDE SEQUENCE [LARGE SCALE GENOMIC DNA]</scope>
    <source>
        <strain evidence="3 4">CGMCC 1.9161</strain>
    </source>
</reference>
<gene>
    <name evidence="3" type="primary">exoI</name>
    <name evidence="3" type="ORF">GCM10011322_33680</name>
</gene>
<dbReference type="Pfam" id="PF00565">
    <property type="entry name" value="SNase"/>
    <property type="match status" value="1"/>
</dbReference>
<dbReference type="InterPro" id="IPR016071">
    <property type="entry name" value="Staphylococal_nuclease_OB-fold"/>
</dbReference>
<comment type="caution">
    <text evidence="3">The sequence shown here is derived from an EMBL/GenBank/DDBJ whole genome shotgun (WGS) entry which is preliminary data.</text>
</comment>
<proteinExistence type="predicted"/>
<dbReference type="PANTHER" id="PTHR12302">
    <property type="entry name" value="EBNA2 BINDING PROTEIN P100"/>
    <property type="match status" value="1"/>
</dbReference>
<dbReference type="PROSITE" id="PS50830">
    <property type="entry name" value="TNASE_3"/>
    <property type="match status" value="1"/>
</dbReference>
<accession>A0A917V6A9</accession>
<dbReference type="Gene3D" id="2.40.50.90">
    <property type="match status" value="1"/>
</dbReference>
<feature type="chain" id="PRO_5037288127" evidence="1">
    <location>
        <begin position="25"/>
        <end position="233"/>
    </location>
</feature>
<name>A0A917V6A9_9HYPH</name>
<dbReference type="RefSeq" id="WP_188914417.1">
    <property type="nucleotide sequence ID" value="NZ_BMMF01000010.1"/>
</dbReference>
<keyword evidence="4" id="KW-1185">Reference proteome</keyword>
<organism evidence="3 4">
    <name type="scientific">Salinarimonas ramus</name>
    <dbReference type="NCBI Taxonomy" id="690164"/>
    <lineage>
        <taxon>Bacteria</taxon>
        <taxon>Pseudomonadati</taxon>
        <taxon>Pseudomonadota</taxon>
        <taxon>Alphaproteobacteria</taxon>
        <taxon>Hyphomicrobiales</taxon>
        <taxon>Salinarimonadaceae</taxon>
        <taxon>Salinarimonas</taxon>
    </lineage>
</organism>
<dbReference type="AlphaFoldDB" id="A0A917V6A9"/>
<evidence type="ECO:0000313" key="3">
    <source>
        <dbReference type="EMBL" id="GGK43881.1"/>
    </source>
</evidence>
<sequence>MPRLARFALLAALAALPLASTAFAADGDVHRGVARVADGDTLDLGGDRRIRLFGIDAPELDQSCERADGSRWDCGRAAMRRLEQLADGRTILCEEVDRDPYERIVGICRAGDRDLNGTLVSEGLAFAYRDFSDRYVANERAARASRAGMFAGEATAPWEHRAAQRGAGRTDQTASVGPGGCTIKGNVSRSGRRLYHTQDSPDWERTRIDERDGERWFCSEAEARAAGWQKAHR</sequence>
<feature type="signal peptide" evidence="1">
    <location>
        <begin position="1"/>
        <end position="24"/>
    </location>
</feature>
<dbReference type="InterPro" id="IPR035437">
    <property type="entry name" value="SNase_OB-fold_sf"/>
</dbReference>